<evidence type="ECO:0000256" key="1">
    <source>
        <dbReference type="SAM" id="Phobius"/>
    </source>
</evidence>
<keyword evidence="3" id="KW-1185">Reference proteome</keyword>
<name>A0A5N0T8J2_9GAMM</name>
<keyword evidence="1" id="KW-1133">Transmembrane helix</keyword>
<reference evidence="2 3" key="1">
    <citation type="submission" date="2019-09" db="EMBL/GenBank/DDBJ databases">
        <title>Wenzhouxiangella sp. Genome sequencing and assembly.</title>
        <authorList>
            <person name="Zhang R."/>
        </authorList>
    </citation>
    <scope>NUCLEOTIDE SEQUENCE [LARGE SCALE GENOMIC DNA]</scope>
    <source>
        <strain evidence="2 3">W260</strain>
    </source>
</reference>
<organism evidence="2 3">
    <name type="scientific">Marinihelvus fidelis</name>
    <dbReference type="NCBI Taxonomy" id="2613842"/>
    <lineage>
        <taxon>Bacteria</taxon>
        <taxon>Pseudomonadati</taxon>
        <taxon>Pseudomonadota</taxon>
        <taxon>Gammaproteobacteria</taxon>
        <taxon>Chromatiales</taxon>
        <taxon>Wenzhouxiangellaceae</taxon>
        <taxon>Marinihelvus</taxon>
    </lineage>
</organism>
<feature type="transmembrane region" description="Helical" evidence="1">
    <location>
        <begin position="92"/>
        <end position="109"/>
    </location>
</feature>
<feature type="transmembrane region" description="Helical" evidence="1">
    <location>
        <begin position="12"/>
        <end position="30"/>
    </location>
</feature>
<dbReference type="InterPro" id="IPR011990">
    <property type="entry name" value="TPR-like_helical_dom_sf"/>
</dbReference>
<proteinExistence type="predicted"/>
<dbReference type="RefSeq" id="WP_150863995.1">
    <property type="nucleotide sequence ID" value="NZ_VYXP01000005.1"/>
</dbReference>
<protein>
    <submittedName>
        <fullName evidence="2">Uncharacterized protein</fullName>
    </submittedName>
</protein>
<dbReference type="EMBL" id="VYXP01000005">
    <property type="protein sequence ID" value="KAA9131345.1"/>
    <property type="molecule type" value="Genomic_DNA"/>
</dbReference>
<evidence type="ECO:0000313" key="2">
    <source>
        <dbReference type="EMBL" id="KAA9131345.1"/>
    </source>
</evidence>
<dbReference type="AlphaFoldDB" id="A0A5N0T8J2"/>
<accession>A0A5N0T8J2</accession>
<feature type="transmembrane region" description="Helical" evidence="1">
    <location>
        <begin position="42"/>
        <end position="65"/>
    </location>
</feature>
<dbReference type="Gene3D" id="3.40.50.10070">
    <property type="entry name" value="TolB, N-terminal domain"/>
    <property type="match status" value="1"/>
</dbReference>
<sequence>MSLFAELKRRNVFRVGIAYLIVAWLVIQVADVMIDNIGAPDWLFSGILLVLAIGFALALVFAWAFELTPEGIKREHQVDRSQSITPQTGQKLNFLIIGGLSLAVVYLLVDKLVLQDRADAPAQAVESTAPANDAASTDVTEVPDKPSVAVLPFVNMSDDKANEYFSDGLTETLLHMLAQLPDLQVPARTSSFAFKGQNTSVSEIAAVLGVAHILEGSVQRAGDRVRVTAQLIRAEDGYHVWSQSYTRPLDDIFAIQDEIATDVARSLDASLLGSDEMLHGVETQNTAAYDIYLQALEQQALGTYASLPLAESLFKKALAQDPDFIDAKLGLVRNYLGKAFTGLIDTDQAWLLSEPLLGQVLVAQPNHPVAQLMENSFTLLPDNSNSSPDDFVGALNRIRDLLPLAPTESRLRANTAMMAHFFISDDRTPLALLDAGLRIDPLEPELLNAKGFVLREQRRFEEADLWFMKAYEQAPDDPNIRGNIAQLKADTGDIKGELEWLRLASESDPHDHELAAMLASRFYDLDMAEEGDRWTNRVLSLAPRSPMGRKVELERARAHGDDALALTLARSMLEDDIDFRHGSFSSAVFGYVELMTDAGKAREGFDELSALRPGAMAFDGQPGSLTDGLVIMAALEWLPLIFEPEDVNRMWQNARVSLDHALPRWVENPIAKLWIARYEEDPQSAQSVVLDELIPRPPGRNLGLPDLLARPVMQPVFEDPEVQAALAQLEREADALRGEVREMLLQPEWNP</sequence>
<keyword evidence="1" id="KW-0472">Membrane</keyword>
<dbReference type="Gene3D" id="1.25.40.10">
    <property type="entry name" value="Tetratricopeptide repeat domain"/>
    <property type="match status" value="1"/>
</dbReference>
<dbReference type="Proteomes" id="UP000325372">
    <property type="component" value="Unassembled WGS sequence"/>
</dbReference>
<keyword evidence="1" id="KW-0812">Transmembrane</keyword>
<dbReference type="SUPFAM" id="SSF48452">
    <property type="entry name" value="TPR-like"/>
    <property type="match status" value="1"/>
</dbReference>
<evidence type="ECO:0000313" key="3">
    <source>
        <dbReference type="Proteomes" id="UP000325372"/>
    </source>
</evidence>
<gene>
    <name evidence="2" type="ORF">F3N42_08460</name>
</gene>
<comment type="caution">
    <text evidence="2">The sequence shown here is derived from an EMBL/GenBank/DDBJ whole genome shotgun (WGS) entry which is preliminary data.</text>
</comment>